<evidence type="ECO:0000313" key="4">
    <source>
        <dbReference type="EMBL" id="PSB21545.1"/>
    </source>
</evidence>
<dbReference type="InterPro" id="IPR002477">
    <property type="entry name" value="Peptidoglycan-bd-like"/>
</dbReference>
<feature type="domain" description="Peptidoglycan binding-like" evidence="1">
    <location>
        <begin position="23"/>
        <end position="80"/>
    </location>
</feature>
<organism evidence="4 5">
    <name type="scientific">Phormidesmis priestleyi ULC007</name>
    <dbReference type="NCBI Taxonomy" id="1920490"/>
    <lineage>
        <taxon>Bacteria</taxon>
        <taxon>Bacillati</taxon>
        <taxon>Cyanobacteriota</taxon>
        <taxon>Cyanophyceae</taxon>
        <taxon>Leptolyngbyales</taxon>
        <taxon>Leptolyngbyaceae</taxon>
        <taxon>Phormidesmis</taxon>
    </lineage>
</organism>
<evidence type="ECO:0000259" key="1">
    <source>
        <dbReference type="Pfam" id="PF01471"/>
    </source>
</evidence>
<dbReference type="EMBL" id="PVWG01000002">
    <property type="protein sequence ID" value="PSB21545.1"/>
    <property type="molecule type" value="Genomic_DNA"/>
</dbReference>
<proteinExistence type="predicted"/>
<dbReference type="CDD" id="cd13926">
    <property type="entry name" value="N-acetylmuramidase_GH108"/>
    <property type="match status" value="1"/>
</dbReference>
<dbReference type="InterPro" id="IPR036366">
    <property type="entry name" value="PGBDSf"/>
</dbReference>
<keyword evidence="5" id="KW-1185">Reference proteome</keyword>
<sequence>MHLKDLVEHNAVVNLATLTSDKELIIDLQTRLSAIGFMPGTDISTAIDGVFGAATKDALDRFCKAAHLNNSSTGVFGATFARKLIDTRPPVMPVTPTLGAKKQPTSDALATALKFTLQWEGGYVNHPDDPGGATNKGVTQNTYNTYRINNRLPTQGVDRITDKEVHDIYFSMYWQPSQAPIMVLPLAIVHFDTAVNFGVGGAIEFLQEALGISADGIFGPGTQKALLAHNNAQTAQKIVRGRVNYRNQRVNSNPSQEVFLVGWLNRDNDLGGFLDSSNAGIA</sequence>
<dbReference type="InterPro" id="IPR018537">
    <property type="entry name" value="Peptidoglycan-bd_3"/>
</dbReference>
<dbReference type="Pfam" id="PF09374">
    <property type="entry name" value="PG_binding_3"/>
    <property type="match status" value="1"/>
</dbReference>
<evidence type="ECO:0000259" key="2">
    <source>
        <dbReference type="Pfam" id="PF05838"/>
    </source>
</evidence>
<dbReference type="Pfam" id="PF01471">
    <property type="entry name" value="PG_binding_1"/>
    <property type="match status" value="1"/>
</dbReference>
<dbReference type="Proteomes" id="UP000238634">
    <property type="component" value="Unassembled WGS sequence"/>
</dbReference>
<dbReference type="Gene3D" id="1.20.141.10">
    <property type="entry name" value="Chitosanase, subunit A, domain 1"/>
    <property type="match status" value="1"/>
</dbReference>
<reference evidence="4 5" key="2">
    <citation type="submission" date="2018-03" db="EMBL/GenBank/DDBJ databases">
        <title>The ancient ancestry and fast evolution of plastids.</title>
        <authorList>
            <person name="Moore K.R."/>
            <person name="Magnabosco C."/>
            <person name="Momper L."/>
            <person name="Gold D.A."/>
            <person name="Bosak T."/>
            <person name="Fournier G.P."/>
        </authorList>
    </citation>
    <scope>NUCLEOTIDE SEQUENCE [LARGE SCALE GENOMIC DNA]</scope>
    <source>
        <strain evidence="4 5">ULC007</strain>
    </source>
</reference>
<dbReference type="SUPFAM" id="SSF47090">
    <property type="entry name" value="PGBD-like"/>
    <property type="match status" value="1"/>
</dbReference>
<dbReference type="SUPFAM" id="SSF53955">
    <property type="entry name" value="Lysozyme-like"/>
    <property type="match status" value="1"/>
</dbReference>
<dbReference type="Gene3D" id="1.10.101.10">
    <property type="entry name" value="PGBD-like superfamily/PGBD"/>
    <property type="match status" value="1"/>
</dbReference>
<reference evidence="4 5" key="1">
    <citation type="submission" date="2018-02" db="EMBL/GenBank/DDBJ databases">
        <authorList>
            <person name="Cohen D.B."/>
            <person name="Kent A.D."/>
        </authorList>
    </citation>
    <scope>NUCLEOTIDE SEQUENCE [LARGE SCALE GENOMIC DNA]</scope>
    <source>
        <strain evidence="4 5">ULC007</strain>
    </source>
</reference>
<dbReference type="InterPro" id="IPR036365">
    <property type="entry name" value="PGBD-like_sf"/>
</dbReference>
<protein>
    <recommendedName>
        <fullName evidence="6">Peptidoglycan-binding protein</fullName>
    </recommendedName>
</protein>
<name>A0A2T1DM51_9CYAN</name>
<dbReference type="RefSeq" id="WP_073069395.1">
    <property type="nucleotide sequence ID" value="NZ_MPPI01000002.1"/>
</dbReference>
<feature type="domain" description="TtsA-like Glycoside hydrolase family 108" evidence="2">
    <location>
        <begin position="114"/>
        <end position="198"/>
    </location>
</feature>
<accession>A0A2T1DM51</accession>
<dbReference type="InterPro" id="IPR008565">
    <property type="entry name" value="TtsA-like_GH18_dom"/>
</dbReference>
<evidence type="ECO:0000259" key="3">
    <source>
        <dbReference type="Pfam" id="PF09374"/>
    </source>
</evidence>
<dbReference type="Pfam" id="PF05838">
    <property type="entry name" value="Glyco_hydro_108"/>
    <property type="match status" value="1"/>
</dbReference>
<evidence type="ECO:0008006" key="6">
    <source>
        <dbReference type="Google" id="ProtNLM"/>
    </source>
</evidence>
<feature type="domain" description="Peptidoglycan binding" evidence="3">
    <location>
        <begin position="202"/>
        <end position="266"/>
    </location>
</feature>
<dbReference type="AlphaFoldDB" id="A0A2T1DM51"/>
<dbReference type="OrthoDB" id="490494at2"/>
<dbReference type="InterPro" id="IPR023346">
    <property type="entry name" value="Lysozyme-like_dom_sf"/>
</dbReference>
<evidence type="ECO:0000313" key="5">
    <source>
        <dbReference type="Proteomes" id="UP000238634"/>
    </source>
</evidence>
<comment type="caution">
    <text evidence="4">The sequence shown here is derived from an EMBL/GenBank/DDBJ whole genome shotgun (WGS) entry which is preliminary data.</text>
</comment>
<gene>
    <name evidence="4" type="ORF">C7B65_02875</name>
</gene>